<sequence length="106" mass="12301">LQWLCRTQAEAFDEELSCLRQKKPLPTGSRLASLDPFLDDNGLIRVGSRIGEAENVTYDTKFPIVLPPEHPYTKLLLGKYHLWARHQGKETILNAIRQKYWVLRAR</sequence>
<evidence type="ECO:0000313" key="1">
    <source>
        <dbReference type="EMBL" id="JAG38704.1"/>
    </source>
</evidence>
<dbReference type="PANTHER" id="PTHR47331:SF6">
    <property type="entry name" value="DOUBLECORTIN DOMAIN-CONTAINING PROTEIN"/>
    <property type="match status" value="1"/>
</dbReference>
<gene>
    <name evidence="1" type="primary">roco10</name>
    <name evidence="1" type="ORF">CM83_104850</name>
</gene>
<protein>
    <submittedName>
        <fullName evidence="1">Putative inactive serine/threonine-protein kinase roco10</fullName>
    </submittedName>
</protein>
<name>A0A0A9Z2L5_LYGHE</name>
<keyword evidence="1" id="KW-0808">Transferase</keyword>
<dbReference type="PANTHER" id="PTHR47331">
    <property type="entry name" value="PHD-TYPE DOMAIN-CONTAINING PROTEIN"/>
    <property type="match status" value="1"/>
</dbReference>
<reference evidence="1" key="1">
    <citation type="journal article" date="2014" name="PLoS ONE">
        <title>Transcriptome-Based Identification of ABC Transporters in the Western Tarnished Plant Bug Lygus hesperus.</title>
        <authorList>
            <person name="Hull J.J."/>
            <person name="Chaney K."/>
            <person name="Geib S.M."/>
            <person name="Fabrick J.A."/>
            <person name="Brent C.S."/>
            <person name="Walsh D."/>
            <person name="Lavine L.C."/>
        </authorList>
    </citation>
    <scope>NUCLEOTIDE SEQUENCE</scope>
</reference>
<reference evidence="1" key="2">
    <citation type="submission" date="2014-07" db="EMBL/GenBank/DDBJ databases">
        <authorList>
            <person name="Hull J."/>
        </authorList>
    </citation>
    <scope>NUCLEOTIDE SEQUENCE</scope>
</reference>
<feature type="non-terminal residue" evidence="1">
    <location>
        <position position="106"/>
    </location>
</feature>
<dbReference type="EMBL" id="GBHO01004900">
    <property type="protein sequence ID" value="JAG38704.1"/>
    <property type="molecule type" value="Transcribed_RNA"/>
</dbReference>
<keyword evidence="1" id="KW-0418">Kinase</keyword>
<dbReference type="AlphaFoldDB" id="A0A0A9Z2L5"/>
<accession>A0A0A9Z2L5</accession>
<proteinExistence type="predicted"/>
<dbReference type="GO" id="GO:0016301">
    <property type="term" value="F:kinase activity"/>
    <property type="evidence" value="ECO:0007669"/>
    <property type="project" value="UniProtKB-KW"/>
</dbReference>
<organism evidence="1">
    <name type="scientific">Lygus hesperus</name>
    <name type="common">Western plant bug</name>
    <dbReference type="NCBI Taxonomy" id="30085"/>
    <lineage>
        <taxon>Eukaryota</taxon>
        <taxon>Metazoa</taxon>
        <taxon>Ecdysozoa</taxon>
        <taxon>Arthropoda</taxon>
        <taxon>Hexapoda</taxon>
        <taxon>Insecta</taxon>
        <taxon>Pterygota</taxon>
        <taxon>Neoptera</taxon>
        <taxon>Paraneoptera</taxon>
        <taxon>Hemiptera</taxon>
        <taxon>Heteroptera</taxon>
        <taxon>Panheteroptera</taxon>
        <taxon>Cimicomorpha</taxon>
        <taxon>Miridae</taxon>
        <taxon>Mirini</taxon>
        <taxon>Lygus</taxon>
    </lineage>
</organism>
<feature type="non-terminal residue" evidence="1">
    <location>
        <position position="1"/>
    </location>
</feature>